<dbReference type="RefSeq" id="WP_129315156.1">
    <property type="nucleotide sequence ID" value="NZ_NOIQ01000004.1"/>
</dbReference>
<evidence type="ECO:0000259" key="2">
    <source>
        <dbReference type="Pfam" id="PF08327"/>
    </source>
</evidence>
<reference evidence="3 4" key="1">
    <citation type="submission" date="2019-12" db="EMBL/GenBank/DDBJ databases">
        <authorList>
            <person name="Li J."/>
            <person name="Shi Y."/>
            <person name="Xu G."/>
            <person name="Xiao D."/>
            <person name="Ran X."/>
        </authorList>
    </citation>
    <scope>NUCLEOTIDE SEQUENCE [LARGE SCALE GENOMIC DNA]</scope>
    <source>
        <strain evidence="3 4">JCM 15915</strain>
    </source>
</reference>
<dbReference type="SUPFAM" id="SSF55961">
    <property type="entry name" value="Bet v1-like"/>
    <property type="match status" value="1"/>
</dbReference>
<dbReference type="OrthoDB" id="3365660at2"/>
<organism evidence="3 4">
    <name type="scientific">Rothia koreensis</name>
    <dbReference type="NCBI Taxonomy" id="592378"/>
    <lineage>
        <taxon>Bacteria</taxon>
        <taxon>Bacillati</taxon>
        <taxon>Actinomycetota</taxon>
        <taxon>Actinomycetes</taxon>
        <taxon>Micrococcales</taxon>
        <taxon>Micrococcaceae</taxon>
        <taxon>Rothia</taxon>
    </lineage>
</organism>
<dbReference type="Gene3D" id="3.30.530.20">
    <property type="match status" value="1"/>
</dbReference>
<dbReference type="Pfam" id="PF08327">
    <property type="entry name" value="AHSA1"/>
    <property type="match status" value="1"/>
</dbReference>
<dbReference type="InterPro" id="IPR013538">
    <property type="entry name" value="ASHA1/2-like_C"/>
</dbReference>
<gene>
    <name evidence="3" type="ORF">GMA10_04725</name>
</gene>
<protein>
    <recommendedName>
        <fullName evidence="2">Activator of Hsp90 ATPase homologue 1/2-like C-terminal domain-containing protein</fullName>
    </recommendedName>
</protein>
<comment type="caution">
    <text evidence="3">The sequence shown here is derived from an EMBL/GenBank/DDBJ whole genome shotgun (WGS) entry which is preliminary data.</text>
</comment>
<sequence>MSILTTVPTKQIVSVSGDVPAPPQDVFGAFVDPLRLAGWYGPEGWIVPAHTISIDPRPGGTFRLAMVNHAQPGQAVPLYSTFVSVVDGELLEHRESLPGPDGEASDATVLHRIEFLPREIDGTEVTRVVVSQGPLPREVHATVVDGWRSALDELANAVASERKVRTAN</sequence>
<dbReference type="CDD" id="cd07814">
    <property type="entry name" value="SRPBCC_CalC_Aha1-like"/>
    <property type="match status" value="1"/>
</dbReference>
<dbReference type="InterPro" id="IPR023393">
    <property type="entry name" value="START-like_dom_sf"/>
</dbReference>
<dbReference type="Proteomes" id="UP000462152">
    <property type="component" value="Unassembled WGS sequence"/>
</dbReference>
<dbReference type="EMBL" id="WOGT01000002">
    <property type="protein sequence ID" value="MUN54521.1"/>
    <property type="molecule type" value="Genomic_DNA"/>
</dbReference>
<evidence type="ECO:0000256" key="1">
    <source>
        <dbReference type="ARBA" id="ARBA00006817"/>
    </source>
</evidence>
<feature type="domain" description="Activator of Hsp90 ATPase homologue 1/2-like C-terminal" evidence="2">
    <location>
        <begin position="21"/>
        <end position="158"/>
    </location>
</feature>
<comment type="similarity">
    <text evidence="1">Belongs to the AHA1 family.</text>
</comment>
<evidence type="ECO:0000313" key="4">
    <source>
        <dbReference type="Proteomes" id="UP000462152"/>
    </source>
</evidence>
<dbReference type="AlphaFoldDB" id="A0A7K1LH59"/>
<proteinExistence type="inferred from homology"/>
<name>A0A7K1LH59_9MICC</name>
<keyword evidence="4" id="KW-1185">Reference proteome</keyword>
<evidence type="ECO:0000313" key="3">
    <source>
        <dbReference type="EMBL" id="MUN54521.1"/>
    </source>
</evidence>
<accession>A0A7K1LH59</accession>